<evidence type="ECO:0000256" key="8">
    <source>
        <dbReference type="SAM" id="SignalP"/>
    </source>
</evidence>
<gene>
    <name evidence="9" type="ORF">OJAV_G00050280</name>
</gene>
<evidence type="ECO:0000256" key="3">
    <source>
        <dbReference type="ARBA" id="ARBA00022525"/>
    </source>
</evidence>
<dbReference type="AlphaFoldDB" id="A0A437D9N6"/>
<dbReference type="OrthoDB" id="8771893at2759"/>
<dbReference type="Proteomes" id="UP000283210">
    <property type="component" value="Chromosome 6"/>
</dbReference>
<dbReference type="Pfam" id="PF00214">
    <property type="entry name" value="Calc_CGRP_IAPP"/>
    <property type="match status" value="1"/>
</dbReference>
<feature type="compositionally biased region" description="Polar residues" evidence="7">
    <location>
        <begin position="67"/>
        <end position="89"/>
    </location>
</feature>
<evidence type="ECO:0000256" key="4">
    <source>
        <dbReference type="ARBA" id="ARBA00022729"/>
    </source>
</evidence>
<dbReference type="GO" id="GO:1990410">
    <property type="term" value="P:adrenomedullin receptor signaling pathway"/>
    <property type="evidence" value="ECO:0007669"/>
    <property type="project" value="TreeGrafter"/>
</dbReference>
<accession>A0A437D9N6</accession>
<comment type="similarity">
    <text evidence="2">Belongs to the adrenomedullin family.</text>
</comment>
<dbReference type="GO" id="GO:0031700">
    <property type="term" value="F:adrenomedullin receptor binding"/>
    <property type="evidence" value="ECO:0007669"/>
    <property type="project" value="TreeGrafter"/>
</dbReference>
<evidence type="ECO:0000256" key="2">
    <source>
        <dbReference type="ARBA" id="ARBA00010575"/>
    </source>
</evidence>
<evidence type="ECO:0000256" key="5">
    <source>
        <dbReference type="ARBA" id="ARBA00023157"/>
    </source>
</evidence>
<dbReference type="PANTHER" id="PTHR23414:SF3">
    <property type="entry name" value="PRO-ADRENOMEDULLIN"/>
    <property type="match status" value="1"/>
</dbReference>
<evidence type="ECO:0000313" key="9">
    <source>
        <dbReference type="EMBL" id="RVE71292.1"/>
    </source>
</evidence>
<feature type="signal peptide" evidence="8">
    <location>
        <begin position="1"/>
        <end position="40"/>
    </location>
</feature>
<reference evidence="9 10" key="2">
    <citation type="submission" date="2019-01" db="EMBL/GenBank/DDBJ databases">
        <title>A chromosome length genome reference of the Java medaka (oryzias javanicus).</title>
        <authorList>
            <person name="Herpin A."/>
            <person name="Takehana Y."/>
            <person name="Naruse K."/>
            <person name="Ansai S."/>
            <person name="Kawaguchi M."/>
        </authorList>
    </citation>
    <scope>NUCLEOTIDE SEQUENCE [LARGE SCALE GENOMIC DNA]</scope>
    <source>
        <strain evidence="9">RS831</strain>
        <tissue evidence="9">Whole body</tissue>
    </source>
</reference>
<sequence>MAPPTGPGIQVPELQARMRISLQALLCCCVFTAALPPVKAATGEPDTPLKKRFRVWLLNQTRRDMNRSLTTAEGTSSDLRGGTAPSSPLSPLMRSKRSTKPSGCALITCLYHDLVHLLHETNNKQKEPCAPPKKMGFNGYGRRRRSLSELSVQDGSDRRCCEALLKESRKRTNP</sequence>
<evidence type="ECO:0000256" key="6">
    <source>
        <dbReference type="PIRSR" id="PIRSR621116-50"/>
    </source>
</evidence>
<dbReference type="GO" id="GO:0010460">
    <property type="term" value="P:positive regulation of heart rate"/>
    <property type="evidence" value="ECO:0007669"/>
    <property type="project" value="TreeGrafter"/>
</dbReference>
<protein>
    <recommendedName>
        <fullName evidence="11">Adrenomedullin</fullName>
    </recommendedName>
</protein>
<keyword evidence="5 6" id="KW-1015">Disulfide bond</keyword>
<keyword evidence="4 8" id="KW-0732">Signal</keyword>
<name>A0A437D9N6_ORYJA</name>
<evidence type="ECO:0000256" key="1">
    <source>
        <dbReference type="ARBA" id="ARBA00004613"/>
    </source>
</evidence>
<dbReference type="GO" id="GO:0005615">
    <property type="term" value="C:extracellular space"/>
    <property type="evidence" value="ECO:0007669"/>
    <property type="project" value="TreeGrafter"/>
</dbReference>
<keyword evidence="3" id="KW-0964">Secreted</keyword>
<evidence type="ECO:0008006" key="11">
    <source>
        <dbReference type="Google" id="ProtNLM"/>
    </source>
</evidence>
<feature type="disulfide bond" evidence="6">
    <location>
        <begin position="104"/>
        <end position="109"/>
    </location>
</feature>
<proteinExistence type="inferred from homology"/>
<dbReference type="InterPro" id="IPR021116">
    <property type="entry name" value="Calcitonin/adrenomedullin"/>
</dbReference>
<dbReference type="GO" id="GO:0005179">
    <property type="term" value="F:hormone activity"/>
    <property type="evidence" value="ECO:0007669"/>
    <property type="project" value="InterPro"/>
</dbReference>
<dbReference type="InterPro" id="IPR051665">
    <property type="entry name" value="Adrenomedullin-reg_peptide"/>
</dbReference>
<evidence type="ECO:0000256" key="7">
    <source>
        <dbReference type="SAM" id="MobiDB-lite"/>
    </source>
</evidence>
<keyword evidence="10" id="KW-1185">Reference proteome</keyword>
<dbReference type="GO" id="GO:0003073">
    <property type="term" value="P:regulation of systemic arterial blood pressure"/>
    <property type="evidence" value="ECO:0007669"/>
    <property type="project" value="TreeGrafter"/>
</dbReference>
<feature type="region of interest" description="Disordered" evidence="7">
    <location>
        <begin position="123"/>
        <end position="157"/>
    </location>
</feature>
<evidence type="ECO:0000313" key="10">
    <source>
        <dbReference type="Proteomes" id="UP000283210"/>
    </source>
</evidence>
<dbReference type="EMBL" id="CM012442">
    <property type="protein sequence ID" value="RVE71292.1"/>
    <property type="molecule type" value="Genomic_DNA"/>
</dbReference>
<feature type="region of interest" description="Disordered" evidence="7">
    <location>
        <begin position="66"/>
        <end position="97"/>
    </location>
</feature>
<dbReference type="PANTHER" id="PTHR23414">
    <property type="entry name" value="ADRENOMEDULLIN, ADM"/>
    <property type="match status" value="1"/>
</dbReference>
<dbReference type="GO" id="GO:0007189">
    <property type="term" value="P:adenylate cyclase-activating G protein-coupled receptor signaling pathway"/>
    <property type="evidence" value="ECO:0007669"/>
    <property type="project" value="TreeGrafter"/>
</dbReference>
<organism evidence="9 10">
    <name type="scientific">Oryzias javanicus</name>
    <name type="common">Javanese ricefish</name>
    <name type="synonym">Aplocheilus javanicus</name>
    <dbReference type="NCBI Taxonomy" id="123683"/>
    <lineage>
        <taxon>Eukaryota</taxon>
        <taxon>Metazoa</taxon>
        <taxon>Chordata</taxon>
        <taxon>Craniata</taxon>
        <taxon>Vertebrata</taxon>
        <taxon>Euteleostomi</taxon>
        <taxon>Actinopterygii</taxon>
        <taxon>Neopterygii</taxon>
        <taxon>Teleostei</taxon>
        <taxon>Neoteleostei</taxon>
        <taxon>Acanthomorphata</taxon>
        <taxon>Ovalentaria</taxon>
        <taxon>Atherinomorphae</taxon>
        <taxon>Beloniformes</taxon>
        <taxon>Adrianichthyidae</taxon>
        <taxon>Oryziinae</taxon>
        <taxon>Oryzias</taxon>
    </lineage>
</organism>
<reference evidence="9 10" key="1">
    <citation type="submission" date="2018-11" db="EMBL/GenBank/DDBJ databases">
        <authorList>
            <person name="Lopez-Roques C."/>
            <person name="Donnadieu C."/>
            <person name="Bouchez O."/>
            <person name="Klopp C."/>
            <person name="Cabau C."/>
            <person name="Zahm M."/>
        </authorList>
    </citation>
    <scope>NUCLEOTIDE SEQUENCE [LARGE SCALE GENOMIC DNA]</scope>
    <source>
        <strain evidence="9">RS831</strain>
        <tissue evidence="9">Whole body</tissue>
    </source>
</reference>
<feature type="chain" id="PRO_5019077388" description="Adrenomedullin" evidence="8">
    <location>
        <begin position="41"/>
        <end position="174"/>
    </location>
</feature>
<comment type="subcellular location">
    <subcellularLocation>
        <location evidence="1">Secreted</location>
    </subcellularLocation>
</comment>